<evidence type="ECO:0000313" key="2">
    <source>
        <dbReference type="Proteomes" id="UP000324222"/>
    </source>
</evidence>
<dbReference type="AlphaFoldDB" id="A0A5B7E390"/>
<comment type="caution">
    <text evidence="1">The sequence shown here is derived from an EMBL/GenBank/DDBJ whole genome shotgun (WGS) entry which is preliminary data.</text>
</comment>
<protein>
    <submittedName>
        <fullName evidence="1">Uncharacterized protein</fullName>
    </submittedName>
</protein>
<organism evidence="1 2">
    <name type="scientific">Portunus trituberculatus</name>
    <name type="common">Swimming crab</name>
    <name type="synonym">Neptunus trituberculatus</name>
    <dbReference type="NCBI Taxonomy" id="210409"/>
    <lineage>
        <taxon>Eukaryota</taxon>
        <taxon>Metazoa</taxon>
        <taxon>Ecdysozoa</taxon>
        <taxon>Arthropoda</taxon>
        <taxon>Crustacea</taxon>
        <taxon>Multicrustacea</taxon>
        <taxon>Malacostraca</taxon>
        <taxon>Eumalacostraca</taxon>
        <taxon>Eucarida</taxon>
        <taxon>Decapoda</taxon>
        <taxon>Pleocyemata</taxon>
        <taxon>Brachyura</taxon>
        <taxon>Eubrachyura</taxon>
        <taxon>Portunoidea</taxon>
        <taxon>Portunidae</taxon>
        <taxon>Portuninae</taxon>
        <taxon>Portunus</taxon>
    </lineage>
</organism>
<dbReference type="Proteomes" id="UP000324222">
    <property type="component" value="Unassembled WGS sequence"/>
</dbReference>
<sequence>MFPNGYPSQYPPAAPMPNGGGYYVVSTSSGCRASCSGVFPGGRYCISLGAGVCWAEVAMAGLACLTRLG</sequence>
<dbReference type="EMBL" id="VSRR010001807">
    <property type="protein sequence ID" value="MPC27815.1"/>
    <property type="molecule type" value="Genomic_DNA"/>
</dbReference>
<proteinExistence type="predicted"/>
<reference evidence="1 2" key="1">
    <citation type="submission" date="2019-05" db="EMBL/GenBank/DDBJ databases">
        <title>Another draft genome of Portunus trituberculatus and its Hox gene families provides insights of decapod evolution.</title>
        <authorList>
            <person name="Jeong J.-H."/>
            <person name="Song I."/>
            <person name="Kim S."/>
            <person name="Choi T."/>
            <person name="Kim D."/>
            <person name="Ryu S."/>
            <person name="Kim W."/>
        </authorList>
    </citation>
    <scope>NUCLEOTIDE SEQUENCE [LARGE SCALE GENOMIC DNA]</scope>
    <source>
        <tissue evidence="1">Muscle</tissue>
    </source>
</reference>
<gene>
    <name evidence="1" type="ORF">E2C01_020999</name>
</gene>
<evidence type="ECO:0000313" key="1">
    <source>
        <dbReference type="EMBL" id="MPC27815.1"/>
    </source>
</evidence>
<accession>A0A5B7E390</accession>
<keyword evidence="2" id="KW-1185">Reference proteome</keyword>
<name>A0A5B7E390_PORTR</name>